<dbReference type="OrthoDB" id="5344363at2"/>
<evidence type="ECO:0000313" key="2">
    <source>
        <dbReference type="Proteomes" id="UP000243640"/>
    </source>
</evidence>
<evidence type="ECO:0000313" key="1">
    <source>
        <dbReference type="EMBL" id="OYD23564.1"/>
    </source>
</evidence>
<sequence>MMSCEQHDYLEIACLYHYEIRLTLTTGKHITGIALDTCRNENKEECLKLNTGQQIYLLPLPDLVSMTATRPNPHFQHIDFS</sequence>
<dbReference type="InterPro" id="IPR009778">
    <property type="entry name" value="ROF"/>
</dbReference>
<reference evidence="1 2" key="1">
    <citation type="submission" date="2017-08" db="EMBL/GenBank/DDBJ databases">
        <title>Draft Genome Sequence of the Marine Bacterium Oceanimonas baumannii ATCC 700832.</title>
        <authorList>
            <person name="Mcclelland W.D."/>
            <person name="Brennan M.A."/>
            <person name="Trachtenberg A.M."/>
            <person name="Maclea K.S."/>
        </authorList>
    </citation>
    <scope>NUCLEOTIDE SEQUENCE [LARGE SCALE GENOMIC DNA]</scope>
    <source>
        <strain evidence="1 2">ATCC 700832</strain>
    </source>
</reference>
<dbReference type="EMBL" id="NQJF01000009">
    <property type="protein sequence ID" value="OYD23564.1"/>
    <property type="molecule type" value="Genomic_DNA"/>
</dbReference>
<comment type="caution">
    <text evidence="1">The sequence shown here is derived from an EMBL/GenBank/DDBJ whole genome shotgun (WGS) entry which is preliminary data.</text>
</comment>
<name>A0A235CGQ4_9GAMM</name>
<dbReference type="RefSeq" id="WP_094278636.1">
    <property type="nucleotide sequence ID" value="NZ_JBLWZI010000006.1"/>
</dbReference>
<protein>
    <submittedName>
        <fullName evidence="1">Transcriptional regulator</fullName>
    </submittedName>
</protein>
<dbReference type="SUPFAM" id="SSF101744">
    <property type="entry name" value="Rof/RNase P subunit-like"/>
    <property type="match status" value="1"/>
</dbReference>
<dbReference type="InterPro" id="IPR038626">
    <property type="entry name" value="Rof-like_sf"/>
</dbReference>
<proteinExistence type="predicted"/>
<accession>A0A235CGQ4</accession>
<dbReference type="InterPro" id="IPR023534">
    <property type="entry name" value="Rof/RNase_P-like"/>
</dbReference>
<dbReference type="Pfam" id="PF07073">
    <property type="entry name" value="ROF"/>
    <property type="match status" value="1"/>
</dbReference>
<gene>
    <name evidence="1" type="ORF">B6S09_11495</name>
</gene>
<dbReference type="Proteomes" id="UP000243640">
    <property type="component" value="Unassembled WGS sequence"/>
</dbReference>
<dbReference type="AlphaFoldDB" id="A0A235CGQ4"/>
<organism evidence="1 2">
    <name type="scientific">Oceanimonas baumannii</name>
    <dbReference type="NCBI Taxonomy" id="129578"/>
    <lineage>
        <taxon>Bacteria</taxon>
        <taxon>Pseudomonadati</taxon>
        <taxon>Pseudomonadota</taxon>
        <taxon>Gammaproteobacteria</taxon>
        <taxon>Aeromonadales</taxon>
        <taxon>Aeromonadaceae</taxon>
        <taxon>Oceanimonas</taxon>
    </lineage>
</organism>
<dbReference type="Gene3D" id="2.30.30.400">
    <property type="entry name" value="Rof-like"/>
    <property type="match status" value="1"/>
</dbReference>